<comment type="similarity">
    <text evidence="1">Belongs to the AAA ATPase family. RarA/MGS1/WRNIP1 subfamily.</text>
</comment>
<reference evidence="8" key="2">
    <citation type="submission" date="2017-02" db="EMBL/GenBank/DDBJ databases">
        <title>Sunflower complete genome.</title>
        <authorList>
            <person name="Langlade N."/>
            <person name="Munos S."/>
        </authorList>
    </citation>
    <scope>NUCLEOTIDE SEQUENCE [LARGE SCALE GENOMIC DNA]</scope>
    <source>
        <tissue evidence="8">Leaves</tissue>
    </source>
</reference>
<keyword evidence="7" id="KW-0378">Hydrolase</keyword>
<dbReference type="Gene3D" id="1.10.8.60">
    <property type="match status" value="1"/>
</dbReference>
<dbReference type="SMART" id="SM00382">
    <property type="entry name" value="AAA"/>
    <property type="match status" value="1"/>
</dbReference>
<evidence type="ECO:0000256" key="3">
    <source>
        <dbReference type="ARBA" id="ARBA00022741"/>
    </source>
</evidence>
<dbReference type="InterPro" id="IPR027417">
    <property type="entry name" value="P-loop_NTPase"/>
</dbReference>
<dbReference type="OrthoDB" id="10265467at2759"/>
<name>A0A251TBQ0_HELAN</name>
<proteinExistence type="inferred from homology"/>
<accession>A0A251TBQ0</accession>
<dbReference type="InterPro" id="IPR015940">
    <property type="entry name" value="UBA"/>
</dbReference>
<dbReference type="SUPFAM" id="SSF46934">
    <property type="entry name" value="UBA-like"/>
    <property type="match status" value="1"/>
</dbReference>
<reference evidence="7 9" key="1">
    <citation type="journal article" date="2017" name="Nature">
        <title>The sunflower genome provides insights into oil metabolism, flowering and Asterid evolution.</title>
        <authorList>
            <person name="Badouin H."/>
            <person name="Gouzy J."/>
            <person name="Grassa C.J."/>
            <person name="Murat F."/>
            <person name="Staton S.E."/>
            <person name="Cottret L."/>
            <person name="Lelandais-Briere C."/>
            <person name="Owens G.L."/>
            <person name="Carrere S."/>
            <person name="Mayjonade B."/>
            <person name="Legrand L."/>
            <person name="Gill N."/>
            <person name="Kane N.C."/>
            <person name="Bowers J.E."/>
            <person name="Hubner S."/>
            <person name="Bellec A."/>
            <person name="Berard A."/>
            <person name="Berges H."/>
            <person name="Blanchet N."/>
            <person name="Boniface M.C."/>
            <person name="Brunel D."/>
            <person name="Catrice O."/>
            <person name="Chaidir N."/>
            <person name="Claudel C."/>
            <person name="Donnadieu C."/>
            <person name="Faraut T."/>
            <person name="Fievet G."/>
            <person name="Helmstetter N."/>
            <person name="King M."/>
            <person name="Knapp S.J."/>
            <person name="Lai Z."/>
            <person name="Le Paslier M.C."/>
            <person name="Lippi Y."/>
            <person name="Lorenzon L."/>
            <person name="Mandel J.R."/>
            <person name="Marage G."/>
            <person name="Marchand G."/>
            <person name="Marquand E."/>
            <person name="Bret-Mestries E."/>
            <person name="Morien E."/>
            <person name="Nambeesan S."/>
            <person name="Nguyen T."/>
            <person name="Pegot-Espagnet P."/>
            <person name="Pouilly N."/>
            <person name="Raftis F."/>
            <person name="Sallet E."/>
            <person name="Schiex T."/>
            <person name="Thomas J."/>
            <person name="Vandecasteele C."/>
            <person name="Vares D."/>
            <person name="Vear F."/>
            <person name="Vautrin S."/>
            <person name="Crespi M."/>
            <person name="Mangin B."/>
            <person name="Burke J.M."/>
            <person name="Salse J."/>
            <person name="Munos S."/>
            <person name="Vincourt P."/>
            <person name="Rieseberg L.H."/>
            <person name="Langlade N.B."/>
        </authorList>
    </citation>
    <scope>NUCLEOTIDE SEQUENCE [LARGE SCALE GENOMIC DNA]</scope>
    <source>
        <strain evidence="9">cv. SF193</strain>
        <tissue evidence="7">Leaves</tissue>
    </source>
</reference>
<evidence type="ECO:0000256" key="4">
    <source>
        <dbReference type="ARBA" id="ARBA00022840"/>
    </source>
</evidence>
<dbReference type="GO" id="GO:0000731">
    <property type="term" value="P:DNA synthesis involved in DNA repair"/>
    <property type="evidence" value="ECO:0000318"/>
    <property type="project" value="GO_Central"/>
</dbReference>
<evidence type="ECO:0000256" key="5">
    <source>
        <dbReference type="SAM" id="MobiDB-lite"/>
    </source>
</evidence>
<dbReference type="GO" id="GO:0006261">
    <property type="term" value="P:DNA-templated DNA replication"/>
    <property type="evidence" value="ECO:0000318"/>
    <property type="project" value="GO_Central"/>
</dbReference>
<dbReference type="Pfam" id="PF16193">
    <property type="entry name" value="AAA_assoc_2"/>
    <property type="match status" value="1"/>
</dbReference>
<dbReference type="PANTHER" id="PTHR13779:SF7">
    <property type="entry name" value="ATPASE WRNIP1"/>
    <property type="match status" value="1"/>
</dbReference>
<gene>
    <name evidence="8" type="ORF">HannXRQ_Chr11g0342451</name>
    <name evidence="7" type="ORF">HanXRQr2_Chr11g0503491</name>
</gene>
<dbReference type="OMA" id="MPECDVH"/>
<evidence type="ECO:0000256" key="2">
    <source>
        <dbReference type="ARBA" id="ARBA00022705"/>
    </source>
</evidence>
<evidence type="ECO:0000259" key="6">
    <source>
        <dbReference type="PROSITE" id="PS50030"/>
    </source>
</evidence>
<dbReference type="PANTHER" id="PTHR13779">
    <property type="entry name" value="WERNER HELICASE-INTERACTING PROTEIN 1 FAMILY MEMBER"/>
    <property type="match status" value="1"/>
</dbReference>
<dbReference type="Proteomes" id="UP000215914">
    <property type="component" value="Chromosome 11"/>
</dbReference>
<feature type="compositionally biased region" description="Low complexity" evidence="5">
    <location>
        <begin position="71"/>
        <end position="102"/>
    </location>
</feature>
<sequence>MEEEKEKQKQQLLEMGFSDDLVSQALSATTGSNSLLTATEWILTQKQSPPNTTTTTTTTTTTNNLFRFNPSKKPQQSQKHQPQAEQQMPKQPQHSFHQQPHPLGNEQPLAERMRPQTINEVVGQDHLLATKSSVLRSAIECNRLPSFILWGPPGTGKTSIARAIVNSCSASSSYRFVCLSAVTAGVKDVRDVVDDARKRKRNRISTTVTKTVLFVDEVHRFNKSQLDTFLPVIEDGSIVFIGATTENPSFHLITPLLSRCRVLTLNPLKPDDIATILTRASDDPVKGLVKSVNRGVVRVQVGGEVVEYLSRNCDGDARVALNALEVAAISAAARVNDDDDGALDVSLDDAKEALQSKHVLYDKDGEQHYNLISALHKSMRGSDADASIYWLARMLEGGEQPLYIARRLIQFSSEDVGLADPSALTQTVSCYQACHFLGMPECSINLAQCVVYLALAPKSVAVYRALEAARKVVRDSVGQNEGVPLHLRNAPTKLMKELGYAKGYIYPPDNPSSSQSYLPDSLQGSKFLDWPDTGATDR</sequence>
<dbReference type="Gene3D" id="1.20.272.10">
    <property type="match status" value="1"/>
</dbReference>
<evidence type="ECO:0000313" key="8">
    <source>
        <dbReference type="EMBL" id="OTG08498.1"/>
    </source>
</evidence>
<dbReference type="InterPro" id="IPR000641">
    <property type="entry name" value="CbxX/CfxQ"/>
</dbReference>
<dbReference type="InterPro" id="IPR003959">
    <property type="entry name" value="ATPase_AAA_core"/>
</dbReference>
<dbReference type="GO" id="GO:0003677">
    <property type="term" value="F:DNA binding"/>
    <property type="evidence" value="ECO:0007669"/>
    <property type="project" value="InterPro"/>
</dbReference>
<dbReference type="SUPFAM" id="SSF48019">
    <property type="entry name" value="post-AAA+ oligomerization domain-like"/>
    <property type="match status" value="1"/>
</dbReference>
<dbReference type="AlphaFoldDB" id="A0A251TBQ0"/>
<dbReference type="EC" id="3.6.1.3" evidence="7"/>
<dbReference type="GO" id="GO:0005524">
    <property type="term" value="F:ATP binding"/>
    <property type="evidence" value="ECO:0007669"/>
    <property type="project" value="UniProtKB-KW"/>
</dbReference>
<feature type="region of interest" description="Disordered" evidence="5">
    <location>
        <begin position="46"/>
        <end position="107"/>
    </location>
</feature>
<reference evidence="7" key="3">
    <citation type="submission" date="2020-06" db="EMBL/GenBank/DDBJ databases">
        <title>Helianthus annuus Genome sequencing and assembly Release 2.</title>
        <authorList>
            <person name="Gouzy J."/>
            <person name="Langlade N."/>
            <person name="Munos S."/>
        </authorList>
    </citation>
    <scope>NUCLEOTIDE SEQUENCE</scope>
    <source>
        <tissue evidence="7">Leaves</tissue>
    </source>
</reference>
<keyword evidence="4" id="KW-0067">ATP-binding</keyword>
<feature type="domain" description="UBA" evidence="6">
    <location>
        <begin position="3"/>
        <end position="45"/>
    </location>
</feature>
<evidence type="ECO:0000313" key="9">
    <source>
        <dbReference type="Proteomes" id="UP000215914"/>
    </source>
</evidence>
<dbReference type="FunCoup" id="A0A251TBQ0">
    <property type="interactions" value="2685"/>
</dbReference>
<dbReference type="FunFam" id="1.20.272.10:FF:000001">
    <property type="entry name" value="Putative AAA family ATPase"/>
    <property type="match status" value="1"/>
</dbReference>
<evidence type="ECO:0000256" key="1">
    <source>
        <dbReference type="ARBA" id="ARBA00008959"/>
    </source>
</evidence>
<dbReference type="Pfam" id="PF00004">
    <property type="entry name" value="AAA"/>
    <property type="match status" value="1"/>
</dbReference>
<dbReference type="Gene3D" id="3.40.50.300">
    <property type="entry name" value="P-loop containing nucleotide triphosphate hydrolases"/>
    <property type="match status" value="1"/>
</dbReference>
<dbReference type="SMART" id="SM00165">
    <property type="entry name" value="UBA"/>
    <property type="match status" value="1"/>
</dbReference>
<evidence type="ECO:0000313" key="7">
    <source>
        <dbReference type="EMBL" id="KAF5783055.1"/>
    </source>
</evidence>
<protein>
    <submittedName>
        <fullName evidence="7">Adenosinetriphosphatase</fullName>
        <ecNumber evidence="7">3.6.1.3</ecNumber>
    </submittedName>
    <submittedName>
        <fullName evidence="8">Putative AAA-type ATPase family protein</fullName>
    </submittedName>
</protein>
<dbReference type="Pfam" id="PF22562">
    <property type="entry name" value="UBA_7"/>
    <property type="match status" value="1"/>
</dbReference>
<dbReference type="InterPro" id="IPR009060">
    <property type="entry name" value="UBA-like_sf"/>
</dbReference>
<dbReference type="EMBL" id="MNCJ02000326">
    <property type="protein sequence ID" value="KAF5783055.1"/>
    <property type="molecule type" value="Genomic_DNA"/>
</dbReference>
<feature type="region of interest" description="Disordered" evidence="5">
    <location>
        <begin position="511"/>
        <end position="538"/>
    </location>
</feature>
<feature type="compositionally biased region" description="Low complexity" evidence="5">
    <location>
        <begin position="51"/>
        <end position="64"/>
    </location>
</feature>
<dbReference type="PROSITE" id="PS50030">
    <property type="entry name" value="UBA"/>
    <property type="match status" value="1"/>
</dbReference>
<feature type="compositionally biased region" description="Polar residues" evidence="5">
    <location>
        <begin position="511"/>
        <end position="524"/>
    </location>
</feature>
<dbReference type="InterPro" id="IPR021886">
    <property type="entry name" value="MgsA_C"/>
</dbReference>
<dbReference type="PRINTS" id="PR00819">
    <property type="entry name" value="CBXCFQXSUPER"/>
</dbReference>
<dbReference type="GO" id="GO:0008047">
    <property type="term" value="F:enzyme activator activity"/>
    <property type="evidence" value="ECO:0000318"/>
    <property type="project" value="GO_Central"/>
</dbReference>
<dbReference type="CDD" id="cd00009">
    <property type="entry name" value="AAA"/>
    <property type="match status" value="1"/>
</dbReference>
<dbReference type="FunFam" id="1.10.8.60:FF:000195">
    <property type="entry name" value="AAA-type ATPase family protein"/>
    <property type="match status" value="1"/>
</dbReference>
<dbReference type="InterPro" id="IPR051314">
    <property type="entry name" value="AAA_ATPase_RarA/MGS1/WRNIP1"/>
</dbReference>
<dbReference type="CDD" id="cd18139">
    <property type="entry name" value="HLD_clamp_RarA"/>
    <property type="match status" value="1"/>
</dbReference>
<dbReference type="InterPro" id="IPR008921">
    <property type="entry name" value="DNA_pol3_clamp-load_cplx_C"/>
</dbReference>
<dbReference type="InParanoid" id="A0A251TBQ0"/>
<dbReference type="Gene3D" id="1.10.3710.10">
    <property type="entry name" value="DNA polymerase III clamp loader subunits, C-terminal domain"/>
    <property type="match status" value="1"/>
</dbReference>
<dbReference type="GO" id="GO:0017116">
    <property type="term" value="F:single-stranded DNA helicase activity"/>
    <property type="evidence" value="ECO:0000318"/>
    <property type="project" value="GO_Central"/>
</dbReference>
<dbReference type="GO" id="GO:0005634">
    <property type="term" value="C:nucleus"/>
    <property type="evidence" value="ECO:0000318"/>
    <property type="project" value="GO_Central"/>
</dbReference>
<dbReference type="Gene3D" id="1.10.8.10">
    <property type="entry name" value="DNA helicase RuvA subunit, C-terminal domain"/>
    <property type="match status" value="1"/>
</dbReference>
<organism evidence="8 9">
    <name type="scientific">Helianthus annuus</name>
    <name type="common">Common sunflower</name>
    <dbReference type="NCBI Taxonomy" id="4232"/>
    <lineage>
        <taxon>Eukaryota</taxon>
        <taxon>Viridiplantae</taxon>
        <taxon>Streptophyta</taxon>
        <taxon>Embryophyta</taxon>
        <taxon>Tracheophyta</taxon>
        <taxon>Spermatophyta</taxon>
        <taxon>Magnoliopsida</taxon>
        <taxon>eudicotyledons</taxon>
        <taxon>Gunneridae</taxon>
        <taxon>Pentapetalae</taxon>
        <taxon>asterids</taxon>
        <taxon>campanulids</taxon>
        <taxon>Asterales</taxon>
        <taxon>Asteraceae</taxon>
        <taxon>Asteroideae</taxon>
        <taxon>Heliantheae alliance</taxon>
        <taxon>Heliantheae</taxon>
        <taxon>Helianthus</taxon>
    </lineage>
</organism>
<dbReference type="Gramene" id="mRNA:HanXRQr2_Chr11g0503491">
    <property type="protein sequence ID" value="CDS:HanXRQr2_Chr11g0503491.1"/>
    <property type="gene ID" value="HanXRQr2_Chr11g0503491"/>
</dbReference>
<dbReference type="SUPFAM" id="SSF52540">
    <property type="entry name" value="P-loop containing nucleoside triphosphate hydrolases"/>
    <property type="match status" value="1"/>
</dbReference>
<keyword evidence="9" id="KW-1185">Reference proteome</keyword>
<dbReference type="STRING" id="4232.A0A251TBQ0"/>
<dbReference type="EMBL" id="CM007900">
    <property type="protein sequence ID" value="OTG08498.1"/>
    <property type="molecule type" value="Genomic_DNA"/>
</dbReference>
<keyword evidence="2" id="KW-0235">DNA replication</keyword>
<dbReference type="GO" id="GO:0016887">
    <property type="term" value="F:ATP hydrolysis activity"/>
    <property type="evidence" value="ECO:0007669"/>
    <property type="project" value="InterPro"/>
</dbReference>
<dbReference type="InterPro" id="IPR003593">
    <property type="entry name" value="AAA+_ATPase"/>
</dbReference>
<dbReference type="FunFam" id="3.40.50.300:FF:000137">
    <property type="entry name" value="Replication-associated recombination protein A"/>
    <property type="match status" value="1"/>
</dbReference>
<dbReference type="InterPro" id="IPR032423">
    <property type="entry name" value="AAA_assoc_2"/>
</dbReference>
<keyword evidence="3" id="KW-0547">Nucleotide-binding</keyword>
<dbReference type="Pfam" id="PF12002">
    <property type="entry name" value="MgsA_C"/>
    <property type="match status" value="1"/>
</dbReference>